<sequence>MIFAGLIAATLMTWRLGINSVLTFWVACILTRPFSATIGTAAWVLPEVKLGKINADDAQPFKPMHLEALVDHRCLLSL</sequence>
<name>A0A1Q8EPK8_9PSED</name>
<protein>
    <submittedName>
        <fullName evidence="1">Uncharacterized protein</fullName>
    </submittedName>
</protein>
<gene>
    <name evidence="1" type="ORF">BTN82_15870</name>
</gene>
<dbReference type="EMBL" id="MSCT01000012">
    <property type="protein sequence ID" value="OLF53743.1"/>
    <property type="molecule type" value="Genomic_DNA"/>
</dbReference>
<dbReference type="AlphaFoldDB" id="A0A1Q8EPK8"/>
<dbReference type="Proteomes" id="UP000185578">
    <property type="component" value="Unassembled WGS sequence"/>
</dbReference>
<comment type="caution">
    <text evidence="1">The sequence shown here is derived from an EMBL/GenBank/DDBJ whole genome shotgun (WGS) entry which is preliminary data.</text>
</comment>
<organism evidence="1 2">
    <name type="scientific">Pseudomonas chlororaphis</name>
    <dbReference type="NCBI Taxonomy" id="587753"/>
    <lineage>
        <taxon>Bacteria</taxon>
        <taxon>Pseudomonadati</taxon>
        <taxon>Pseudomonadota</taxon>
        <taxon>Gammaproteobacteria</taxon>
        <taxon>Pseudomonadales</taxon>
        <taxon>Pseudomonadaceae</taxon>
        <taxon>Pseudomonas</taxon>
    </lineage>
</organism>
<evidence type="ECO:0000313" key="2">
    <source>
        <dbReference type="Proteomes" id="UP000185578"/>
    </source>
</evidence>
<proteinExistence type="predicted"/>
<accession>A0A1Q8EPK8</accession>
<evidence type="ECO:0000313" key="1">
    <source>
        <dbReference type="EMBL" id="OLF53743.1"/>
    </source>
</evidence>
<reference evidence="1 2" key="1">
    <citation type="submission" date="2016-12" db="EMBL/GenBank/DDBJ databases">
        <authorList>
            <person name="Song W.-J."/>
            <person name="Kurnit D.M."/>
        </authorList>
    </citation>
    <scope>NUCLEOTIDE SEQUENCE [LARGE SCALE GENOMIC DNA]</scope>
    <source>
        <strain evidence="1 2">PCL1601</strain>
    </source>
</reference>